<dbReference type="AlphaFoldDB" id="A0A735FPP3"/>
<protein>
    <recommendedName>
        <fullName evidence="2">Phage tail protein</fullName>
    </recommendedName>
</protein>
<evidence type="ECO:0008006" key="2">
    <source>
        <dbReference type="Google" id="ProtNLM"/>
    </source>
</evidence>
<accession>A0A735FPP3</accession>
<sequence>MASTNNIMPRLALKRAFMDIIAEELKLSLNVESTKIGYETEVQCWITSMEESFSRIRGGNAVSCDLNITFQLFSTINETGVHKGIMDLMMILPTHERLAETGIQITDISPLTSSTTWDDESSDGGVIGLLTLNLKYIARL</sequence>
<comment type="caution">
    <text evidence="1">The sequence shown here is derived from an EMBL/GenBank/DDBJ whole genome shotgun (WGS) entry which is preliminary data.</text>
</comment>
<dbReference type="EMBL" id="DAASSO010000001">
    <property type="protein sequence ID" value="HAE6846716.1"/>
    <property type="molecule type" value="Genomic_DNA"/>
</dbReference>
<proteinExistence type="predicted"/>
<name>A0A735FPP3_SALMU</name>
<gene>
    <name evidence="1" type="ORF">G4L24_000068</name>
</gene>
<evidence type="ECO:0000313" key="1">
    <source>
        <dbReference type="EMBL" id="HAE6846716.1"/>
    </source>
</evidence>
<organism evidence="1">
    <name type="scientific">Salmonella muenchen</name>
    <dbReference type="NCBI Taxonomy" id="596"/>
    <lineage>
        <taxon>Bacteria</taxon>
        <taxon>Pseudomonadati</taxon>
        <taxon>Pseudomonadota</taxon>
        <taxon>Gammaproteobacteria</taxon>
        <taxon>Enterobacterales</taxon>
        <taxon>Enterobacteriaceae</taxon>
        <taxon>Salmonella</taxon>
    </lineage>
</organism>
<reference evidence="1" key="2">
    <citation type="submission" date="2018-07" db="EMBL/GenBank/DDBJ databases">
        <authorList>
            <consortium name="NCBI Pathogen Detection Project"/>
        </authorList>
    </citation>
    <scope>NUCLEOTIDE SEQUENCE</scope>
    <source>
        <strain evidence="1">12-0651</strain>
    </source>
</reference>
<reference evidence="1" key="1">
    <citation type="journal article" date="2018" name="Genome Biol.">
        <title>SKESA: strategic k-mer extension for scrupulous assemblies.</title>
        <authorList>
            <person name="Souvorov A."/>
            <person name="Agarwala R."/>
            <person name="Lipman D.J."/>
        </authorList>
    </citation>
    <scope>NUCLEOTIDE SEQUENCE</scope>
    <source>
        <strain evidence="1">12-0651</strain>
    </source>
</reference>